<reference evidence="1 2" key="1">
    <citation type="submission" date="2021-07" db="EMBL/GenBank/DDBJ databases">
        <title>Paenibacillus radiodurans sp. nov., isolated from the southeastern edge of Tengger Desert.</title>
        <authorList>
            <person name="Zhang G."/>
        </authorList>
    </citation>
    <scope>NUCLEOTIDE SEQUENCE [LARGE SCALE GENOMIC DNA]</scope>
    <source>
        <strain evidence="1 2">CCM 7311</strain>
    </source>
</reference>
<proteinExistence type="predicted"/>
<dbReference type="EMBL" id="JAHZIK010000835">
    <property type="protein sequence ID" value="MBW7457384.1"/>
    <property type="molecule type" value="Genomic_DNA"/>
</dbReference>
<evidence type="ECO:0000313" key="1">
    <source>
        <dbReference type="EMBL" id="MBW7457384.1"/>
    </source>
</evidence>
<sequence>MIFGNIHSSNFFLKSSASLFPRNNMQTSPRSTYCGTGAGANFYAWNIVTGALFLLEKDRTADDDKQDEKYQDNAYSCAASSRYWAYYRTTITYAYAAYWITISV</sequence>
<protein>
    <submittedName>
        <fullName evidence="1">Uncharacterized protein</fullName>
    </submittedName>
</protein>
<name>A0ABS7C8Y5_9BACL</name>
<organism evidence="1 2">
    <name type="scientific">Paenibacillus sepulcri</name>
    <dbReference type="NCBI Taxonomy" id="359917"/>
    <lineage>
        <taxon>Bacteria</taxon>
        <taxon>Bacillati</taxon>
        <taxon>Bacillota</taxon>
        <taxon>Bacilli</taxon>
        <taxon>Bacillales</taxon>
        <taxon>Paenibacillaceae</taxon>
        <taxon>Paenibacillus</taxon>
    </lineage>
</organism>
<comment type="caution">
    <text evidence="1">The sequence shown here is derived from an EMBL/GenBank/DDBJ whole genome shotgun (WGS) entry which is preliminary data.</text>
</comment>
<evidence type="ECO:0000313" key="2">
    <source>
        <dbReference type="Proteomes" id="UP001519887"/>
    </source>
</evidence>
<accession>A0ABS7C8Y5</accession>
<keyword evidence="2" id="KW-1185">Reference proteome</keyword>
<dbReference type="Proteomes" id="UP001519887">
    <property type="component" value="Unassembled WGS sequence"/>
</dbReference>
<gene>
    <name evidence="1" type="ORF">K0U00_25410</name>
</gene>